<evidence type="ECO:0008006" key="3">
    <source>
        <dbReference type="Google" id="ProtNLM"/>
    </source>
</evidence>
<protein>
    <recommendedName>
        <fullName evidence="3">NB-ARC domain-containing protein</fullName>
    </recommendedName>
</protein>
<reference evidence="1 2" key="1">
    <citation type="submission" date="2024-01" db="EMBL/GenBank/DDBJ databases">
        <title>The complete chloroplast genome sequence of Lithospermum erythrorhizon: insights into the phylogenetic relationship among Boraginaceae species and the maternal lineages of purple gromwells.</title>
        <authorList>
            <person name="Okada T."/>
            <person name="Watanabe K."/>
        </authorList>
    </citation>
    <scope>NUCLEOTIDE SEQUENCE [LARGE SCALE GENOMIC DNA]</scope>
</reference>
<dbReference type="Proteomes" id="UP001454036">
    <property type="component" value="Unassembled WGS sequence"/>
</dbReference>
<dbReference type="EMBL" id="BAABME010017030">
    <property type="protein sequence ID" value="GAA0148471.1"/>
    <property type="molecule type" value="Genomic_DNA"/>
</dbReference>
<dbReference type="AlphaFoldDB" id="A0AAV3PAX0"/>
<keyword evidence="2" id="KW-1185">Reference proteome</keyword>
<comment type="caution">
    <text evidence="1">The sequence shown here is derived from an EMBL/GenBank/DDBJ whole genome shotgun (WGS) entry which is preliminary data.</text>
</comment>
<organism evidence="1 2">
    <name type="scientific">Lithospermum erythrorhizon</name>
    <name type="common">Purple gromwell</name>
    <name type="synonym">Lithospermum officinale var. erythrorhizon</name>
    <dbReference type="NCBI Taxonomy" id="34254"/>
    <lineage>
        <taxon>Eukaryota</taxon>
        <taxon>Viridiplantae</taxon>
        <taxon>Streptophyta</taxon>
        <taxon>Embryophyta</taxon>
        <taxon>Tracheophyta</taxon>
        <taxon>Spermatophyta</taxon>
        <taxon>Magnoliopsida</taxon>
        <taxon>eudicotyledons</taxon>
        <taxon>Gunneridae</taxon>
        <taxon>Pentapetalae</taxon>
        <taxon>asterids</taxon>
        <taxon>lamiids</taxon>
        <taxon>Boraginales</taxon>
        <taxon>Boraginaceae</taxon>
        <taxon>Boraginoideae</taxon>
        <taxon>Lithospermeae</taxon>
        <taxon>Lithospermum</taxon>
    </lineage>
</organism>
<accession>A0AAV3PAX0</accession>
<proteinExistence type="predicted"/>
<name>A0AAV3PAX0_LITER</name>
<sequence length="108" mass="12540">MESLYVYLPKLDLMDKNPSMNHIASGKSSFKGESSLVDHDTIIGREDEKRELIERLTVEGSNEIFNGMLKGERFLLVLDNIWSEKSGDWVYFSSSWVQREQSYCNNKK</sequence>
<gene>
    <name evidence="1" type="ORF">LIER_36726</name>
</gene>
<evidence type="ECO:0000313" key="2">
    <source>
        <dbReference type="Proteomes" id="UP001454036"/>
    </source>
</evidence>
<evidence type="ECO:0000313" key="1">
    <source>
        <dbReference type="EMBL" id="GAA0148471.1"/>
    </source>
</evidence>